<dbReference type="AlphaFoldDB" id="A0AAV5G200"/>
<dbReference type="CDD" id="cd03444">
    <property type="entry name" value="Thioesterase_II_repeat1"/>
    <property type="match status" value="1"/>
</dbReference>
<evidence type="ECO:0000256" key="1">
    <source>
        <dbReference type="ARBA" id="ARBA00006538"/>
    </source>
</evidence>
<evidence type="ECO:0000259" key="4">
    <source>
        <dbReference type="Pfam" id="PF02551"/>
    </source>
</evidence>
<organism evidence="6 7">
    <name type="scientific">Corynebacterium ammoniagenes</name>
    <name type="common">Brevibacterium ammoniagenes</name>
    <dbReference type="NCBI Taxonomy" id="1697"/>
    <lineage>
        <taxon>Bacteria</taxon>
        <taxon>Bacillati</taxon>
        <taxon>Actinomycetota</taxon>
        <taxon>Actinomycetes</taxon>
        <taxon>Mycobacteriales</taxon>
        <taxon>Corynebacteriaceae</taxon>
        <taxon>Corynebacterium</taxon>
    </lineage>
</organism>
<keyword evidence="2" id="KW-0378">Hydrolase</keyword>
<evidence type="ECO:0000313" key="6">
    <source>
        <dbReference type="EMBL" id="GJN42369.1"/>
    </source>
</evidence>
<feature type="domain" description="Acyl-CoA thioesterase 2 C-terminal" evidence="4">
    <location>
        <begin position="170"/>
        <end position="275"/>
    </location>
</feature>
<protein>
    <submittedName>
        <fullName evidence="6">Acyl-CoA thioesterase II</fullName>
    </submittedName>
</protein>
<dbReference type="PANTHER" id="PTHR11066">
    <property type="entry name" value="ACYL-COA THIOESTERASE"/>
    <property type="match status" value="1"/>
</dbReference>
<evidence type="ECO:0000256" key="3">
    <source>
        <dbReference type="SAM" id="MobiDB-lite"/>
    </source>
</evidence>
<dbReference type="Pfam" id="PF13622">
    <property type="entry name" value="4HBT_3"/>
    <property type="match status" value="1"/>
</dbReference>
<sequence length="280" mass="31091">MSASASQSVHDVVEMKPLGEDMYQGPAIPTAFTRTFGGQVVAQGLRAAQLTVDGKNTHSLHCYFLEGGVAAQPIDFRVERVRDGRSFAARRVEGYQNGKRMMIMTASFHHDQDRGPEHATQMPQVPGPEESIDHLEIRPQAAKKRALDWMDWDIRAVPEDKLSHEQIHPAGQGTHQYLWFKNTSDMDSDQAVHQAALAYLSDMTLLYTALLDHPAQELQVASLDHAMWFLRPVRVDEWLLVDQYSPSAGGGVGLTKGNVFNQAGELVAVLSQEGLLRAKH</sequence>
<dbReference type="GO" id="GO:0047617">
    <property type="term" value="F:fatty acyl-CoA hydrolase activity"/>
    <property type="evidence" value="ECO:0007669"/>
    <property type="project" value="InterPro"/>
</dbReference>
<dbReference type="Proteomes" id="UP001054925">
    <property type="component" value="Unassembled WGS sequence"/>
</dbReference>
<dbReference type="Gene3D" id="2.40.160.210">
    <property type="entry name" value="Acyl-CoA thioesterase, double hotdog domain"/>
    <property type="match status" value="1"/>
</dbReference>
<dbReference type="GO" id="GO:0006637">
    <property type="term" value="P:acyl-CoA metabolic process"/>
    <property type="evidence" value="ECO:0007669"/>
    <property type="project" value="InterPro"/>
</dbReference>
<feature type="region of interest" description="Disordered" evidence="3">
    <location>
        <begin position="111"/>
        <end position="130"/>
    </location>
</feature>
<name>A0AAV5G200_CORAM</name>
<dbReference type="Pfam" id="PF02551">
    <property type="entry name" value="Acyl_CoA_thio"/>
    <property type="match status" value="1"/>
</dbReference>
<dbReference type="InterPro" id="IPR029069">
    <property type="entry name" value="HotDog_dom_sf"/>
</dbReference>
<dbReference type="CDD" id="cd03445">
    <property type="entry name" value="Thioesterase_II_repeat2"/>
    <property type="match status" value="1"/>
</dbReference>
<dbReference type="InterPro" id="IPR049449">
    <property type="entry name" value="TesB_ACOT8-like_N"/>
</dbReference>
<dbReference type="SUPFAM" id="SSF54637">
    <property type="entry name" value="Thioesterase/thiol ester dehydrase-isomerase"/>
    <property type="match status" value="2"/>
</dbReference>
<gene>
    <name evidence="6" type="ORF">CAT723_08480</name>
</gene>
<evidence type="ECO:0000313" key="7">
    <source>
        <dbReference type="Proteomes" id="UP001054925"/>
    </source>
</evidence>
<accession>A0AAV5G200</accession>
<dbReference type="InterPro" id="IPR025652">
    <property type="entry name" value="TesB_C"/>
</dbReference>
<comment type="caution">
    <text evidence="6">The sequence shown here is derived from an EMBL/GenBank/DDBJ whole genome shotgun (WGS) entry which is preliminary data.</text>
</comment>
<dbReference type="PANTHER" id="PTHR11066:SF34">
    <property type="entry name" value="ACYL-COENZYME A THIOESTERASE 8"/>
    <property type="match status" value="1"/>
</dbReference>
<feature type="domain" description="Acyl-CoA thioesterase-like N-terminal HotDog" evidence="5">
    <location>
        <begin position="34"/>
        <end position="109"/>
    </location>
</feature>
<comment type="similarity">
    <text evidence="1">Belongs to the C/M/P thioester hydrolase family.</text>
</comment>
<evidence type="ECO:0000256" key="2">
    <source>
        <dbReference type="ARBA" id="ARBA00022801"/>
    </source>
</evidence>
<dbReference type="InterPro" id="IPR003703">
    <property type="entry name" value="Acyl_CoA_thio"/>
</dbReference>
<reference evidence="6" key="1">
    <citation type="submission" date="2021-12" db="EMBL/GenBank/DDBJ databases">
        <title>Draft genome sequence of Corynebacterium ammoniagenes strain T-723.</title>
        <authorList>
            <person name="Matsuzawa M."/>
            <person name="Hiratani M."/>
            <person name="Abe I."/>
            <person name="Tsuji Y."/>
            <person name="Nakamura J."/>
        </authorList>
    </citation>
    <scope>NUCLEOTIDE SEQUENCE</scope>
    <source>
        <strain evidence="6">T-723</strain>
    </source>
</reference>
<dbReference type="EMBL" id="BQKK01000001">
    <property type="protein sequence ID" value="GJN42369.1"/>
    <property type="molecule type" value="Genomic_DNA"/>
</dbReference>
<evidence type="ECO:0000259" key="5">
    <source>
        <dbReference type="Pfam" id="PF13622"/>
    </source>
</evidence>
<dbReference type="InterPro" id="IPR042171">
    <property type="entry name" value="Acyl-CoA_hotdog"/>
</dbReference>
<proteinExistence type="inferred from homology"/>
<dbReference type="GO" id="GO:0009062">
    <property type="term" value="P:fatty acid catabolic process"/>
    <property type="evidence" value="ECO:0007669"/>
    <property type="project" value="TreeGrafter"/>
</dbReference>
<dbReference type="RefSeq" id="WP_171974889.1">
    <property type="nucleotide sequence ID" value="NZ_BQKK01000001.1"/>
</dbReference>